<evidence type="ECO:0000256" key="1">
    <source>
        <dbReference type="ARBA" id="ARBA00009023"/>
    </source>
</evidence>
<reference evidence="4 5" key="1">
    <citation type="submission" date="2017-09" db="EMBL/GenBank/DDBJ databases">
        <title>Large-scale bioinformatics analysis of Bacillus genomes uncovers conserved roles of natural products in bacterial physiology.</title>
        <authorList>
            <consortium name="Agbiome Team Llc"/>
            <person name="Bleich R.M."/>
            <person name="Grubbs K.J."/>
            <person name="Santa Maria K.C."/>
            <person name="Allen S.E."/>
            <person name="Farag S."/>
            <person name="Shank E.A."/>
            <person name="Bowers A."/>
        </authorList>
    </citation>
    <scope>NUCLEOTIDE SEQUENCE [LARGE SCALE GENOMIC DNA]</scope>
    <source>
        <strain evidence="4 5">AFS083043</strain>
    </source>
</reference>
<sequence length="357" mass="41068">MKKITIFTLLFIVLITSALFIRFHSPFFQDKLTYDDDQEGLNKQIVFKFSHVVAENTPKGLAASKFAELVNEKSNGNIKIEIFPNGSLYSDIEEIRALKSGQVHFIAPSTSKLGMLSHEWGVLDLPFAFPNYEAIQEGLNGKIGEQLLQSLQKDNIKGLAHWSNGFKQITSNKGPIYTPEDIEGQSFRIMQSDVIQSQFDLLKVDAHQDSFNSTYKLIETGKVDGEENTISNIYSKKFYNVQNYLTISNHGYLGYVVMMDQKIWNQQTEKTKQILLAAMKETTEWNNHQSIRMNDKQLELIKQNSSIQIHQLTDIERKEWEKVLSPIYEDLAPTIGEQLVNDLKELKKKYQFLEENK</sequence>
<name>A0A2B0MXP5_BACCE</name>
<comment type="similarity">
    <text evidence="1">Belongs to the bacterial solute-binding protein 7 family.</text>
</comment>
<dbReference type="Gene3D" id="3.40.190.170">
    <property type="entry name" value="Bacterial extracellular solute-binding protein, family 7"/>
    <property type="match status" value="1"/>
</dbReference>
<dbReference type="NCBIfam" id="TIGR00787">
    <property type="entry name" value="dctP"/>
    <property type="match status" value="1"/>
</dbReference>
<evidence type="ECO:0000313" key="5">
    <source>
        <dbReference type="Proteomes" id="UP000242656"/>
    </source>
</evidence>
<evidence type="ECO:0000313" key="4">
    <source>
        <dbReference type="EMBL" id="PFK46300.1"/>
    </source>
</evidence>
<evidence type="ECO:0000256" key="2">
    <source>
        <dbReference type="ARBA" id="ARBA00022448"/>
    </source>
</evidence>
<dbReference type="PANTHER" id="PTHR33376">
    <property type="match status" value="1"/>
</dbReference>
<dbReference type="NCBIfam" id="NF037995">
    <property type="entry name" value="TRAP_S1"/>
    <property type="match status" value="1"/>
</dbReference>
<evidence type="ECO:0000256" key="3">
    <source>
        <dbReference type="ARBA" id="ARBA00022729"/>
    </source>
</evidence>
<organism evidence="4 5">
    <name type="scientific">Bacillus cereus</name>
    <dbReference type="NCBI Taxonomy" id="1396"/>
    <lineage>
        <taxon>Bacteria</taxon>
        <taxon>Bacillati</taxon>
        <taxon>Bacillota</taxon>
        <taxon>Bacilli</taxon>
        <taxon>Bacillales</taxon>
        <taxon>Bacillaceae</taxon>
        <taxon>Bacillus</taxon>
        <taxon>Bacillus cereus group</taxon>
    </lineage>
</organism>
<dbReference type="InterPro" id="IPR038404">
    <property type="entry name" value="TRAP_DctP_sf"/>
</dbReference>
<dbReference type="AlphaFoldDB" id="A0A2B0MXP5"/>
<accession>A0A2B0MXP5</accession>
<proteinExistence type="inferred from homology"/>
<dbReference type="InterPro" id="IPR004682">
    <property type="entry name" value="TRAP_DctP"/>
</dbReference>
<dbReference type="PIRSF" id="PIRSF006470">
    <property type="entry name" value="DctB"/>
    <property type="match status" value="1"/>
</dbReference>
<keyword evidence="2" id="KW-0813">Transport</keyword>
<protein>
    <submittedName>
        <fullName evidence="4">C4-dicarboxylate ABC transporter</fullName>
    </submittedName>
</protein>
<dbReference type="PANTHER" id="PTHR33376:SF7">
    <property type="entry name" value="C4-DICARBOXYLATE-BINDING PROTEIN DCTB"/>
    <property type="match status" value="1"/>
</dbReference>
<gene>
    <name evidence="4" type="ORF">COI93_05050</name>
</gene>
<dbReference type="GO" id="GO:0030288">
    <property type="term" value="C:outer membrane-bounded periplasmic space"/>
    <property type="evidence" value="ECO:0007669"/>
    <property type="project" value="InterPro"/>
</dbReference>
<dbReference type="EMBL" id="NUWN01000019">
    <property type="protein sequence ID" value="PFK46300.1"/>
    <property type="molecule type" value="Genomic_DNA"/>
</dbReference>
<comment type="caution">
    <text evidence="4">The sequence shown here is derived from an EMBL/GenBank/DDBJ whole genome shotgun (WGS) entry which is preliminary data.</text>
</comment>
<dbReference type="InterPro" id="IPR018389">
    <property type="entry name" value="DctP_fam"/>
</dbReference>
<dbReference type="Pfam" id="PF03480">
    <property type="entry name" value="DctP"/>
    <property type="match status" value="1"/>
</dbReference>
<dbReference type="RefSeq" id="WP_098489924.1">
    <property type="nucleotide sequence ID" value="NZ_NUWN01000019.1"/>
</dbReference>
<dbReference type="GO" id="GO:0055085">
    <property type="term" value="P:transmembrane transport"/>
    <property type="evidence" value="ECO:0007669"/>
    <property type="project" value="InterPro"/>
</dbReference>
<dbReference type="Proteomes" id="UP000242656">
    <property type="component" value="Unassembled WGS sequence"/>
</dbReference>
<keyword evidence="3" id="KW-0732">Signal</keyword>